<dbReference type="AlphaFoldDB" id="A0A0A8ZHG0"/>
<reference evidence="1" key="1">
    <citation type="submission" date="2014-09" db="EMBL/GenBank/DDBJ databases">
        <authorList>
            <person name="Magalhaes I.L.F."/>
            <person name="Oliveira U."/>
            <person name="Santos F.R."/>
            <person name="Vidigal T.H.D.A."/>
            <person name="Brescovit A.D."/>
            <person name="Santos A.J."/>
        </authorList>
    </citation>
    <scope>NUCLEOTIDE SEQUENCE</scope>
    <source>
        <tissue evidence="1">Shoot tissue taken approximately 20 cm above the soil surface</tissue>
    </source>
</reference>
<name>A0A0A8ZHG0_ARUDO</name>
<organism evidence="1">
    <name type="scientific">Arundo donax</name>
    <name type="common">Giant reed</name>
    <name type="synonym">Donax arundinaceus</name>
    <dbReference type="NCBI Taxonomy" id="35708"/>
    <lineage>
        <taxon>Eukaryota</taxon>
        <taxon>Viridiplantae</taxon>
        <taxon>Streptophyta</taxon>
        <taxon>Embryophyta</taxon>
        <taxon>Tracheophyta</taxon>
        <taxon>Spermatophyta</taxon>
        <taxon>Magnoliopsida</taxon>
        <taxon>Liliopsida</taxon>
        <taxon>Poales</taxon>
        <taxon>Poaceae</taxon>
        <taxon>PACMAD clade</taxon>
        <taxon>Arundinoideae</taxon>
        <taxon>Arundineae</taxon>
        <taxon>Arundo</taxon>
    </lineage>
</organism>
<proteinExistence type="predicted"/>
<sequence length="44" mass="4924">MIVNEIVQLQFTYTGPKNCTHVCLTYEATMIGRTTTCLISEIVS</sequence>
<accession>A0A0A8ZHG0</accession>
<protein>
    <submittedName>
        <fullName evidence="1">Uncharacterized protein</fullName>
    </submittedName>
</protein>
<evidence type="ECO:0000313" key="1">
    <source>
        <dbReference type="EMBL" id="JAD36145.1"/>
    </source>
</evidence>
<reference evidence="1" key="2">
    <citation type="journal article" date="2015" name="Data Brief">
        <title>Shoot transcriptome of the giant reed, Arundo donax.</title>
        <authorList>
            <person name="Barrero R.A."/>
            <person name="Guerrero F.D."/>
            <person name="Moolhuijzen P."/>
            <person name="Goolsby J.A."/>
            <person name="Tidwell J."/>
            <person name="Bellgard S.E."/>
            <person name="Bellgard M.I."/>
        </authorList>
    </citation>
    <scope>NUCLEOTIDE SEQUENCE</scope>
    <source>
        <tissue evidence="1">Shoot tissue taken approximately 20 cm above the soil surface</tissue>
    </source>
</reference>
<dbReference type="EMBL" id="GBRH01261750">
    <property type="protein sequence ID" value="JAD36145.1"/>
    <property type="molecule type" value="Transcribed_RNA"/>
</dbReference>